<evidence type="ECO:0000313" key="3">
    <source>
        <dbReference type="Proteomes" id="UP000002164"/>
    </source>
</evidence>
<reference evidence="2 3" key="1">
    <citation type="journal article" date="2008" name="J. Bacteriol.">
        <title>Complete genome sequence of the mosquitocidal bacterium Bacillus sphaericus C3-41 and comparison with those of closely related Bacillus species.</title>
        <authorList>
            <person name="Hu X."/>
            <person name="Fan W."/>
            <person name="Han B."/>
            <person name="Liu H."/>
            <person name="Zheng D."/>
            <person name="Li Q."/>
            <person name="Dong W."/>
            <person name="Yan J."/>
            <person name="Gao M."/>
            <person name="Berry C."/>
            <person name="Yuan Z."/>
        </authorList>
    </citation>
    <scope>NUCLEOTIDE SEQUENCE [LARGE SCALE GENOMIC DNA]</scope>
    <source>
        <strain evidence="2 3">C3-41</strain>
    </source>
</reference>
<feature type="compositionally biased region" description="Polar residues" evidence="1">
    <location>
        <begin position="74"/>
        <end position="85"/>
    </location>
</feature>
<gene>
    <name evidence="2" type="ordered locus">Bsph_1203</name>
</gene>
<dbReference type="EMBL" id="CP000817">
    <property type="protein sequence ID" value="ACA38811.1"/>
    <property type="molecule type" value="Genomic_DNA"/>
</dbReference>
<feature type="compositionally biased region" description="Gly residues" evidence="1">
    <location>
        <begin position="89"/>
        <end position="98"/>
    </location>
</feature>
<dbReference type="AlphaFoldDB" id="B1HN94"/>
<sequence length="98" mass="10802">MTVLFGKMTMDWFEREGITVKFKKWISATAASLLLATTFVSTTPVAHADAKATTSIAEESIYDLLVDRFFNGSGTNDFDTNTQDPSKFAGGGFYRSTR</sequence>
<dbReference type="KEGG" id="lsp:Bsph_1203"/>
<dbReference type="HOGENOM" id="CLU_2330385_0_0_9"/>
<protein>
    <submittedName>
        <fullName evidence="2">Uncharacterized protein</fullName>
    </submittedName>
</protein>
<name>B1HN94_LYSSC</name>
<evidence type="ECO:0000256" key="1">
    <source>
        <dbReference type="SAM" id="MobiDB-lite"/>
    </source>
</evidence>
<accession>B1HN94</accession>
<proteinExistence type="predicted"/>
<dbReference type="Proteomes" id="UP000002164">
    <property type="component" value="Chromosome"/>
</dbReference>
<evidence type="ECO:0000313" key="2">
    <source>
        <dbReference type="EMBL" id="ACA38811.1"/>
    </source>
</evidence>
<feature type="region of interest" description="Disordered" evidence="1">
    <location>
        <begin position="74"/>
        <end position="98"/>
    </location>
</feature>
<dbReference type="EnsemblBacteria" id="ACA38811">
    <property type="protein sequence ID" value="ACA38811"/>
    <property type="gene ID" value="Bsph_1203"/>
</dbReference>
<organism evidence="2 3">
    <name type="scientific">Lysinibacillus sphaericus (strain C3-41)</name>
    <dbReference type="NCBI Taxonomy" id="444177"/>
    <lineage>
        <taxon>Bacteria</taxon>
        <taxon>Bacillati</taxon>
        <taxon>Bacillota</taxon>
        <taxon>Bacilli</taxon>
        <taxon>Bacillales</taxon>
        <taxon>Bacillaceae</taxon>
        <taxon>Lysinibacillus</taxon>
    </lineage>
</organism>